<accession>A0AA42C9U5</accession>
<feature type="transmembrane region" description="Helical" evidence="6">
    <location>
        <begin position="669"/>
        <end position="693"/>
    </location>
</feature>
<evidence type="ECO:0000259" key="7">
    <source>
        <dbReference type="Pfam" id="PF02687"/>
    </source>
</evidence>
<dbReference type="PANTHER" id="PTHR30572:SF18">
    <property type="entry name" value="ABC-TYPE MACROLIDE FAMILY EXPORT SYSTEM PERMEASE COMPONENT 2"/>
    <property type="match status" value="1"/>
</dbReference>
<feature type="domain" description="MacB-like periplasmic core" evidence="8">
    <location>
        <begin position="21"/>
        <end position="244"/>
    </location>
</feature>
<evidence type="ECO:0000256" key="5">
    <source>
        <dbReference type="ARBA" id="ARBA00023136"/>
    </source>
</evidence>
<dbReference type="EMBL" id="JAPAAF010000038">
    <property type="protein sequence ID" value="MCW0484486.1"/>
    <property type="molecule type" value="Genomic_DNA"/>
</dbReference>
<keyword evidence="3 6" id="KW-0812">Transmembrane</keyword>
<dbReference type="Pfam" id="PF12704">
    <property type="entry name" value="MacB_PCD"/>
    <property type="match status" value="1"/>
</dbReference>
<dbReference type="GO" id="GO:0005886">
    <property type="term" value="C:plasma membrane"/>
    <property type="evidence" value="ECO:0007669"/>
    <property type="project" value="UniProtKB-SubCell"/>
</dbReference>
<evidence type="ECO:0000256" key="2">
    <source>
        <dbReference type="ARBA" id="ARBA00022475"/>
    </source>
</evidence>
<keyword evidence="10" id="KW-1185">Reference proteome</keyword>
<dbReference type="AlphaFoldDB" id="A0AA42C9U5"/>
<feature type="domain" description="ABC3 transporter permease C-terminal" evidence="7">
    <location>
        <begin position="671"/>
        <end position="782"/>
    </location>
</feature>
<feature type="transmembrane region" description="Helical" evidence="6">
    <location>
        <begin position="20"/>
        <end position="41"/>
    </location>
</feature>
<keyword evidence="5 6" id="KW-0472">Membrane</keyword>
<dbReference type="InterPro" id="IPR003838">
    <property type="entry name" value="ABC3_permease_C"/>
</dbReference>
<dbReference type="PANTHER" id="PTHR30572">
    <property type="entry name" value="MEMBRANE COMPONENT OF TRANSPORTER-RELATED"/>
    <property type="match status" value="1"/>
</dbReference>
<evidence type="ECO:0000256" key="6">
    <source>
        <dbReference type="SAM" id="Phobius"/>
    </source>
</evidence>
<protein>
    <submittedName>
        <fullName evidence="9">ABC transporter permease</fullName>
    </submittedName>
</protein>
<proteinExistence type="predicted"/>
<dbReference type="InterPro" id="IPR025857">
    <property type="entry name" value="MacB_PCD"/>
</dbReference>
<feature type="transmembrane region" description="Helical" evidence="6">
    <location>
        <begin position="373"/>
        <end position="396"/>
    </location>
</feature>
<evidence type="ECO:0000256" key="4">
    <source>
        <dbReference type="ARBA" id="ARBA00022989"/>
    </source>
</evidence>
<dbReference type="InterPro" id="IPR050250">
    <property type="entry name" value="Macrolide_Exporter_MacB"/>
</dbReference>
<dbReference type="RefSeq" id="WP_282593079.1">
    <property type="nucleotide sequence ID" value="NZ_JAPAAF010000038.1"/>
</dbReference>
<evidence type="ECO:0000313" key="10">
    <source>
        <dbReference type="Proteomes" id="UP001163821"/>
    </source>
</evidence>
<gene>
    <name evidence="9" type="ORF">N2K84_17240</name>
</gene>
<dbReference type="Pfam" id="PF02687">
    <property type="entry name" value="FtsX"/>
    <property type="match status" value="2"/>
</dbReference>
<name>A0AA42C9U5_9BACT</name>
<sequence>MFRTIIKISVRNLLKHKVYLLVNVFGLALGFTAFILIGLFIQFELSWDKTNEHYDRLYRVQRHYSKTRYAMDGNDISPHSRAITAQLLENQFPEFEKVTVIRENGGKFLSAVADRQIYVDGGICADSCYLDVFTYQFIDGTRNGALGEPFSILLSKTLADKLFPGERAMGRTVTIEKKFDLKVVGVYEDLPENTTIRPDYIVSFSTLAHTDRITRRDIRTGDCMTFALLKPGVEYKSAESKIKSVFAGYRGVEFEELQLCPMKKVYLDFNGNGHYYVVLVLYGLIGVFILIMSAFNYINLNTANAATRGKEVAVKKVSGSSRGTLIVQFLGETMLISLLALGLAFLLVVVFLPVFADISGRQLEFIWATDWEFAALSVLISLSVGILSGIYPALILSSNKIVSLFKGDLYSHHHEKFNLKKILVTTQFAISVFLISITISFSLQIRFLLSKDLGFNKENMIYTKMSVSKSGTSFSQLRDRILQHPEIFDASMSKHIPFVSFGGGMTNWEGGDQEEKISCRFNTVSYDFVRNMGIFLIAGRDFSRDFPGDIGNACLINESAAKCFDWDDPIGKRLKDNRLSVVGVVSDFIYKDMHNGIEPSILILASEEITGTWTFAFRVDPNKYQQAKAILEHEFSLAFPNDPFEFNELLMAFENENTFQIYRAINRTILFFTLFNIFLAIIGLLGLVSFTVFRRTKEIGVRKINGSSSLNIFCMLSYEYFILAFYAMVIAIPASWWVYEWIPSAYKLHIQAWVFALGGGILMIIILLTTSYQTILAATRNPVEALRYE</sequence>
<evidence type="ECO:0000256" key="1">
    <source>
        <dbReference type="ARBA" id="ARBA00004651"/>
    </source>
</evidence>
<evidence type="ECO:0000313" key="9">
    <source>
        <dbReference type="EMBL" id="MCW0484486.1"/>
    </source>
</evidence>
<keyword evidence="2" id="KW-1003">Cell membrane</keyword>
<keyword evidence="4 6" id="KW-1133">Transmembrane helix</keyword>
<feature type="transmembrane region" description="Helical" evidence="6">
    <location>
        <begin position="750"/>
        <end position="770"/>
    </location>
</feature>
<feature type="transmembrane region" description="Helical" evidence="6">
    <location>
        <begin position="275"/>
        <end position="298"/>
    </location>
</feature>
<dbReference type="Proteomes" id="UP001163821">
    <property type="component" value="Unassembled WGS sequence"/>
</dbReference>
<organism evidence="9 10">
    <name type="scientific">Gaoshiqia sediminis</name>
    <dbReference type="NCBI Taxonomy" id="2986998"/>
    <lineage>
        <taxon>Bacteria</taxon>
        <taxon>Pseudomonadati</taxon>
        <taxon>Bacteroidota</taxon>
        <taxon>Bacteroidia</taxon>
        <taxon>Marinilabiliales</taxon>
        <taxon>Prolixibacteraceae</taxon>
        <taxon>Gaoshiqia</taxon>
    </lineage>
</organism>
<evidence type="ECO:0000259" key="8">
    <source>
        <dbReference type="Pfam" id="PF12704"/>
    </source>
</evidence>
<feature type="domain" description="ABC3 transporter permease C-terminal" evidence="7">
    <location>
        <begin position="284"/>
        <end position="397"/>
    </location>
</feature>
<comment type="caution">
    <text evidence="9">The sequence shown here is derived from an EMBL/GenBank/DDBJ whole genome shotgun (WGS) entry which is preliminary data.</text>
</comment>
<evidence type="ECO:0000256" key="3">
    <source>
        <dbReference type="ARBA" id="ARBA00022692"/>
    </source>
</evidence>
<dbReference type="GO" id="GO:0022857">
    <property type="term" value="F:transmembrane transporter activity"/>
    <property type="evidence" value="ECO:0007669"/>
    <property type="project" value="TreeGrafter"/>
</dbReference>
<feature type="transmembrane region" description="Helical" evidence="6">
    <location>
        <begin position="422"/>
        <end position="443"/>
    </location>
</feature>
<comment type="subcellular location">
    <subcellularLocation>
        <location evidence="1">Cell membrane</location>
        <topology evidence="1">Multi-pass membrane protein</topology>
    </subcellularLocation>
</comment>
<feature type="transmembrane region" description="Helical" evidence="6">
    <location>
        <begin position="713"/>
        <end position="738"/>
    </location>
</feature>
<feature type="transmembrane region" description="Helical" evidence="6">
    <location>
        <begin position="325"/>
        <end position="353"/>
    </location>
</feature>
<reference evidence="9" key="1">
    <citation type="submission" date="2022-10" db="EMBL/GenBank/DDBJ databases">
        <title>Gaoshiqiia sediminis gen. nov., sp. nov., isolated from coastal sediment.</title>
        <authorList>
            <person name="Yu W.X."/>
            <person name="Mu D.S."/>
            <person name="Du J.Z."/>
            <person name="Liang Y.Q."/>
        </authorList>
    </citation>
    <scope>NUCLEOTIDE SEQUENCE</scope>
    <source>
        <strain evidence="9">A06</strain>
    </source>
</reference>